<organism evidence="1 2">
    <name type="scientific">Nocardiopsis codii</name>
    <dbReference type="NCBI Taxonomy" id="3065942"/>
    <lineage>
        <taxon>Bacteria</taxon>
        <taxon>Bacillati</taxon>
        <taxon>Actinomycetota</taxon>
        <taxon>Actinomycetes</taxon>
        <taxon>Streptosporangiales</taxon>
        <taxon>Nocardiopsidaceae</taxon>
        <taxon>Nocardiopsis</taxon>
    </lineage>
</organism>
<gene>
    <name evidence="1" type="ORF">Q8791_18350</name>
</gene>
<dbReference type="Proteomes" id="UP001356095">
    <property type="component" value="Unassembled WGS sequence"/>
</dbReference>
<dbReference type="RefSeq" id="WP_330092958.1">
    <property type="nucleotide sequence ID" value="NZ_JAUZMY010000018.1"/>
</dbReference>
<keyword evidence="2" id="KW-1185">Reference proteome</keyword>
<protein>
    <recommendedName>
        <fullName evidence="3">Transposase</fullName>
    </recommendedName>
</protein>
<accession>A0ABU7KB81</accession>
<evidence type="ECO:0000313" key="1">
    <source>
        <dbReference type="EMBL" id="MEE2039179.1"/>
    </source>
</evidence>
<sequence length="66" mass="7725">MATNQLKLYWTTGPGALRIRWGTPGDWTRCVRHLTEYVDPDRARRICQTWHHDVTGVYTGDRRKPG</sequence>
<evidence type="ECO:0000313" key="2">
    <source>
        <dbReference type="Proteomes" id="UP001356095"/>
    </source>
</evidence>
<proteinExistence type="predicted"/>
<comment type="caution">
    <text evidence="1">The sequence shown here is derived from an EMBL/GenBank/DDBJ whole genome shotgun (WGS) entry which is preliminary data.</text>
</comment>
<name>A0ABU7KB81_9ACTN</name>
<dbReference type="EMBL" id="JAUZMY010000018">
    <property type="protein sequence ID" value="MEE2039179.1"/>
    <property type="molecule type" value="Genomic_DNA"/>
</dbReference>
<evidence type="ECO:0008006" key="3">
    <source>
        <dbReference type="Google" id="ProtNLM"/>
    </source>
</evidence>
<reference evidence="1 2" key="1">
    <citation type="submission" date="2023-08" db="EMBL/GenBank/DDBJ databases">
        <authorList>
            <person name="Girao M."/>
            <person name="Carvalho M.F."/>
        </authorList>
    </citation>
    <scope>NUCLEOTIDE SEQUENCE [LARGE SCALE GENOMIC DNA]</scope>
    <source>
        <strain evidence="1 2">CT-R113</strain>
    </source>
</reference>